<proteinExistence type="predicted"/>
<evidence type="ECO:0000256" key="1">
    <source>
        <dbReference type="SAM" id="Phobius"/>
    </source>
</evidence>
<evidence type="ECO:0000313" key="4">
    <source>
        <dbReference type="Proteomes" id="UP001165082"/>
    </source>
</evidence>
<gene>
    <name evidence="3" type="ORF">TrRE_jg11488</name>
</gene>
<evidence type="ECO:0000313" key="3">
    <source>
        <dbReference type="EMBL" id="GMH46882.1"/>
    </source>
</evidence>
<dbReference type="Gene3D" id="3.90.79.10">
    <property type="entry name" value="Nucleoside Triphosphate Pyrophosphohydrolase"/>
    <property type="match status" value="1"/>
</dbReference>
<feature type="transmembrane region" description="Helical" evidence="1">
    <location>
        <begin position="21"/>
        <end position="39"/>
    </location>
</feature>
<organism evidence="3 4">
    <name type="scientific">Triparma retinervis</name>
    <dbReference type="NCBI Taxonomy" id="2557542"/>
    <lineage>
        <taxon>Eukaryota</taxon>
        <taxon>Sar</taxon>
        <taxon>Stramenopiles</taxon>
        <taxon>Ochrophyta</taxon>
        <taxon>Bolidophyceae</taxon>
        <taxon>Parmales</taxon>
        <taxon>Triparmaceae</taxon>
        <taxon>Triparma</taxon>
    </lineage>
</organism>
<protein>
    <recommendedName>
        <fullName evidence="2">Nudix hydrolase domain-containing protein</fullName>
    </recommendedName>
</protein>
<keyword evidence="1" id="KW-0812">Transmembrane</keyword>
<dbReference type="AlphaFoldDB" id="A0A9W6Z8S6"/>
<keyword evidence="1" id="KW-1133">Transmembrane helix</keyword>
<dbReference type="Proteomes" id="UP001165082">
    <property type="component" value="Unassembled WGS sequence"/>
</dbReference>
<feature type="domain" description="Nudix hydrolase" evidence="2">
    <location>
        <begin position="136"/>
        <end position="213"/>
    </location>
</feature>
<keyword evidence="4" id="KW-1185">Reference proteome</keyword>
<dbReference type="OrthoDB" id="447842at2759"/>
<dbReference type="InterPro" id="IPR000086">
    <property type="entry name" value="NUDIX_hydrolase_dom"/>
</dbReference>
<reference evidence="3" key="1">
    <citation type="submission" date="2022-07" db="EMBL/GenBank/DDBJ databases">
        <title>Genome analysis of Parmales, a sister group of diatoms, reveals the evolutionary specialization of diatoms from phago-mixotrophs to photoautotrophs.</title>
        <authorList>
            <person name="Ban H."/>
            <person name="Sato S."/>
            <person name="Yoshikawa S."/>
            <person name="Kazumasa Y."/>
            <person name="Nakamura Y."/>
            <person name="Ichinomiya M."/>
            <person name="Saitoh K."/>
            <person name="Sato N."/>
            <person name="Blanc-Mathieu R."/>
            <person name="Endo H."/>
            <person name="Kuwata A."/>
            <person name="Ogata H."/>
        </authorList>
    </citation>
    <scope>NUCLEOTIDE SEQUENCE</scope>
</reference>
<dbReference type="InterPro" id="IPR015797">
    <property type="entry name" value="NUDIX_hydrolase-like_dom_sf"/>
</dbReference>
<name>A0A9W6Z8S6_9STRA</name>
<comment type="caution">
    <text evidence="3">The sequence shown here is derived from an EMBL/GenBank/DDBJ whole genome shotgun (WGS) entry which is preliminary data.</text>
</comment>
<dbReference type="EMBL" id="BRXZ01000545">
    <property type="protein sequence ID" value="GMH46882.1"/>
    <property type="molecule type" value="Genomic_DNA"/>
</dbReference>
<dbReference type="SUPFAM" id="SSF55811">
    <property type="entry name" value="Nudix"/>
    <property type="match status" value="1"/>
</dbReference>
<dbReference type="Pfam" id="PF00293">
    <property type="entry name" value="NUDIX"/>
    <property type="match status" value="1"/>
</dbReference>
<sequence length="310" mass="33729">MASSSIRLSARSSSSSRLLTFTLYPLIGVFATLTLFFLYDIERGIGSPSPHVLHRLRSSSSLSSSSSGDLAGDAALDSAPSLPAPVYKGKPWISDLTASRSVIYQTAYASCELHDVWTEDRSGIQEDWLWAEEIDHVNVIVVDEAGDFYFFKQRKYGLESISFATVGGFIDVEKGETGFEACRREVVEEMGMTSPVHVSSFTSSQPYDPSNDPNWVQLGRYRTASNRGGGFLTACLLKSAVKIPKEYLKQAGYEGLGTGAGVLDGEKGNADGEEQLVVKMDLTKTRETLLAGGFQEVKWTASLALALLHL</sequence>
<keyword evidence="1" id="KW-0472">Membrane</keyword>
<accession>A0A9W6Z8S6</accession>
<evidence type="ECO:0000259" key="2">
    <source>
        <dbReference type="Pfam" id="PF00293"/>
    </source>
</evidence>